<dbReference type="InterPro" id="IPR019984">
    <property type="entry name" value="Ribosomal_uS17_bact/chlr"/>
</dbReference>
<dbReference type="GO" id="GO:0003735">
    <property type="term" value="F:structural constituent of ribosome"/>
    <property type="evidence" value="ECO:0007669"/>
    <property type="project" value="InterPro"/>
</dbReference>
<reference evidence="8 9" key="1">
    <citation type="journal article" date="2015" name="Nature">
        <title>rRNA introns, odd ribosomes, and small enigmatic genomes across a large radiation of phyla.</title>
        <authorList>
            <person name="Brown C.T."/>
            <person name="Hug L.A."/>
            <person name="Thomas B.C."/>
            <person name="Sharon I."/>
            <person name="Castelle C.J."/>
            <person name="Singh A."/>
            <person name="Wilkins M.J."/>
            <person name="Williams K.H."/>
            <person name="Banfield J.F."/>
        </authorList>
    </citation>
    <scope>NUCLEOTIDE SEQUENCE [LARGE SCALE GENOMIC DNA]</scope>
</reference>
<comment type="subunit">
    <text evidence="6">Part of the 30S ribosomal subunit.</text>
</comment>
<dbReference type="NCBIfam" id="NF004123">
    <property type="entry name" value="PRK05610.1"/>
    <property type="match status" value="1"/>
</dbReference>
<evidence type="ECO:0000256" key="5">
    <source>
        <dbReference type="ARBA" id="ARBA00023274"/>
    </source>
</evidence>
<dbReference type="InterPro" id="IPR000266">
    <property type="entry name" value="Ribosomal_uS17"/>
</dbReference>
<comment type="function">
    <text evidence="6">One of the primary rRNA binding proteins, it binds specifically to the 5'-end of 16S ribosomal RNA.</text>
</comment>
<comment type="caution">
    <text evidence="8">The sequence shown here is derived from an EMBL/GenBank/DDBJ whole genome shotgun (WGS) entry which is preliminary data.</text>
</comment>
<evidence type="ECO:0000256" key="1">
    <source>
        <dbReference type="ARBA" id="ARBA00010254"/>
    </source>
</evidence>
<evidence type="ECO:0000256" key="4">
    <source>
        <dbReference type="ARBA" id="ARBA00022980"/>
    </source>
</evidence>
<dbReference type="HAMAP" id="MF_01345_B">
    <property type="entry name" value="Ribosomal_uS17_B"/>
    <property type="match status" value="1"/>
</dbReference>
<keyword evidence="5 6" id="KW-0687">Ribonucleoprotein</keyword>
<proteinExistence type="inferred from homology"/>
<dbReference type="STRING" id="1618574.UT24_C0043G0018"/>
<dbReference type="Gene3D" id="2.40.50.140">
    <property type="entry name" value="Nucleic acid-binding proteins"/>
    <property type="match status" value="1"/>
</dbReference>
<dbReference type="Pfam" id="PF00366">
    <property type="entry name" value="Ribosomal_S17"/>
    <property type="match status" value="1"/>
</dbReference>
<dbReference type="AlphaFoldDB" id="A0A0G0PIC3"/>
<dbReference type="CDD" id="cd00364">
    <property type="entry name" value="Ribosomal_uS17"/>
    <property type="match status" value="1"/>
</dbReference>
<keyword evidence="3 6" id="KW-0694">RNA-binding</keyword>
<comment type="similarity">
    <text evidence="1 6">Belongs to the universal ribosomal protein uS17 family.</text>
</comment>
<keyword evidence="2 6" id="KW-0699">rRNA-binding</keyword>
<dbReference type="PANTHER" id="PTHR10744">
    <property type="entry name" value="40S RIBOSOMAL PROTEIN S11 FAMILY MEMBER"/>
    <property type="match status" value="1"/>
</dbReference>
<evidence type="ECO:0000313" key="8">
    <source>
        <dbReference type="EMBL" id="KKQ97859.1"/>
    </source>
</evidence>
<dbReference type="EMBL" id="LBWB01000043">
    <property type="protein sequence ID" value="KKQ97859.1"/>
    <property type="molecule type" value="Genomic_DNA"/>
</dbReference>
<feature type="region of interest" description="Disordered" evidence="7">
    <location>
        <begin position="84"/>
        <end position="106"/>
    </location>
</feature>
<evidence type="ECO:0000313" key="9">
    <source>
        <dbReference type="Proteomes" id="UP000033881"/>
    </source>
</evidence>
<dbReference type="PANTHER" id="PTHR10744:SF1">
    <property type="entry name" value="SMALL RIBOSOMAL SUBUNIT PROTEIN US17M"/>
    <property type="match status" value="1"/>
</dbReference>
<accession>A0A0G0PIC3</accession>
<sequence>MKIFIGKVVSKKMEKTATVAVERIVVHPVYKKRFKRIKKYHVHDEMGADLGQTVKFIASKPYSRTKKWKIVEIIGNESRTKGVQSAAIKNDRRKKIISRRKAVNKK</sequence>
<dbReference type="PRINTS" id="PR00973">
    <property type="entry name" value="RIBOSOMALS17"/>
</dbReference>
<dbReference type="GO" id="GO:0022627">
    <property type="term" value="C:cytosolic small ribosomal subunit"/>
    <property type="evidence" value="ECO:0007669"/>
    <property type="project" value="TreeGrafter"/>
</dbReference>
<evidence type="ECO:0000256" key="3">
    <source>
        <dbReference type="ARBA" id="ARBA00022884"/>
    </source>
</evidence>
<name>A0A0G0PIC3_9BACT</name>
<gene>
    <name evidence="6" type="primary">rpsQ</name>
    <name evidence="8" type="ORF">UT24_C0043G0018</name>
</gene>
<dbReference type="GO" id="GO:0019843">
    <property type="term" value="F:rRNA binding"/>
    <property type="evidence" value="ECO:0007669"/>
    <property type="project" value="UniProtKB-UniRule"/>
</dbReference>
<protein>
    <recommendedName>
        <fullName evidence="6">Small ribosomal subunit protein uS17</fullName>
    </recommendedName>
</protein>
<organism evidence="8 9">
    <name type="scientific">Candidatus Woesebacteria bacterium GW2011_GWB1_39_12</name>
    <dbReference type="NCBI Taxonomy" id="1618574"/>
    <lineage>
        <taxon>Bacteria</taxon>
        <taxon>Candidatus Woeseibacteriota</taxon>
    </lineage>
</organism>
<dbReference type="GO" id="GO:0006412">
    <property type="term" value="P:translation"/>
    <property type="evidence" value="ECO:0007669"/>
    <property type="project" value="UniProtKB-UniRule"/>
</dbReference>
<feature type="compositionally biased region" description="Basic residues" evidence="7">
    <location>
        <begin position="91"/>
        <end position="106"/>
    </location>
</feature>
<evidence type="ECO:0000256" key="2">
    <source>
        <dbReference type="ARBA" id="ARBA00022730"/>
    </source>
</evidence>
<dbReference type="InterPro" id="IPR012340">
    <property type="entry name" value="NA-bd_OB-fold"/>
</dbReference>
<dbReference type="SUPFAM" id="SSF50249">
    <property type="entry name" value="Nucleic acid-binding proteins"/>
    <property type="match status" value="1"/>
</dbReference>
<evidence type="ECO:0000256" key="7">
    <source>
        <dbReference type="SAM" id="MobiDB-lite"/>
    </source>
</evidence>
<keyword evidence="4 6" id="KW-0689">Ribosomal protein</keyword>
<evidence type="ECO:0000256" key="6">
    <source>
        <dbReference type="HAMAP-Rule" id="MF_01345"/>
    </source>
</evidence>
<dbReference type="Proteomes" id="UP000033881">
    <property type="component" value="Unassembled WGS sequence"/>
</dbReference>